<feature type="domain" description="MobA-like NTP transferase" evidence="9">
    <location>
        <begin position="7"/>
        <end position="158"/>
    </location>
</feature>
<evidence type="ECO:0000256" key="2">
    <source>
        <dbReference type="ARBA" id="ARBA00022679"/>
    </source>
</evidence>
<evidence type="ECO:0000256" key="1">
    <source>
        <dbReference type="ARBA" id="ARBA00022490"/>
    </source>
</evidence>
<dbReference type="PATRIC" id="fig|1538.10.peg.3962"/>
<feature type="binding site" evidence="8">
    <location>
        <position position="96"/>
    </location>
    <ligand>
        <name>Mg(2+)</name>
        <dbReference type="ChEBI" id="CHEBI:18420"/>
    </ligand>
</feature>
<dbReference type="GO" id="GO:0005737">
    <property type="term" value="C:cytoplasm"/>
    <property type="evidence" value="ECO:0007669"/>
    <property type="project" value="UniProtKB-SubCell"/>
</dbReference>
<dbReference type="GO" id="GO:0005525">
    <property type="term" value="F:GTP binding"/>
    <property type="evidence" value="ECO:0007669"/>
    <property type="project" value="UniProtKB-UniRule"/>
</dbReference>
<comment type="function">
    <text evidence="8">Transfers a GMP moiety from GTP to Mo-molybdopterin (Mo-MPT) cofactor (Moco or molybdenum cofactor) to form Mo-molybdopterin guanine dinucleotide (Mo-MGD) cofactor.</text>
</comment>
<comment type="cofactor">
    <cofactor evidence="8">
        <name>Mg(2+)</name>
        <dbReference type="ChEBI" id="CHEBI:18420"/>
    </cofactor>
</comment>
<keyword evidence="7 8" id="KW-0501">Molybdenum cofactor biosynthesis</keyword>
<name>A0A162KI94_9CLOT</name>
<keyword evidence="2 8" id="KW-0808">Transferase</keyword>
<dbReference type="InterPro" id="IPR029044">
    <property type="entry name" value="Nucleotide-diphossugar_trans"/>
</dbReference>
<evidence type="ECO:0000256" key="5">
    <source>
        <dbReference type="ARBA" id="ARBA00022842"/>
    </source>
</evidence>
<keyword evidence="6 8" id="KW-0342">GTP-binding</keyword>
<comment type="caution">
    <text evidence="8">Lacks conserved residue(s) required for the propagation of feature annotation.</text>
</comment>
<dbReference type="PANTHER" id="PTHR19136:SF81">
    <property type="entry name" value="MOLYBDENUM COFACTOR GUANYLYLTRANSFERASE"/>
    <property type="match status" value="1"/>
</dbReference>
<dbReference type="GO" id="GO:0046872">
    <property type="term" value="F:metal ion binding"/>
    <property type="evidence" value="ECO:0007669"/>
    <property type="project" value="UniProtKB-KW"/>
</dbReference>
<dbReference type="PANTHER" id="PTHR19136">
    <property type="entry name" value="MOLYBDENUM COFACTOR GUANYLYLTRANSFERASE"/>
    <property type="match status" value="1"/>
</dbReference>
<dbReference type="RefSeq" id="WP_063557122.1">
    <property type="nucleotide sequence ID" value="NZ_LITT01000064.1"/>
</dbReference>
<reference evidence="10 11" key="1">
    <citation type="journal article" date="2015" name="Biotechnol. Bioeng.">
        <title>Genome sequence and phenotypic characterization of Caulobacter segnis.</title>
        <authorList>
            <person name="Patel S."/>
            <person name="Fletcher B."/>
            <person name="Scott D.C."/>
            <person name="Ely B."/>
        </authorList>
    </citation>
    <scope>NUCLEOTIDE SEQUENCE [LARGE SCALE GENOMIC DNA]</scope>
    <source>
        <strain evidence="10 11">ERI-2</strain>
    </source>
</reference>
<dbReference type="GO" id="GO:0061603">
    <property type="term" value="F:molybdenum cofactor guanylyltransferase activity"/>
    <property type="evidence" value="ECO:0007669"/>
    <property type="project" value="UniProtKB-EC"/>
</dbReference>
<dbReference type="OrthoDB" id="9788394at2"/>
<dbReference type="Pfam" id="PF12804">
    <property type="entry name" value="NTP_transf_3"/>
    <property type="match status" value="1"/>
</dbReference>
<keyword evidence="5 8" id="KW-0460">Magnesium</keyword>
<keyword evidence="10" id="KW-0548">Nucleotidyltransferase</keyword>
<dbReference type="Proteomes" id="UP000077407">
    <property type="component" value="Unassembled WGS sequence"/>
</dbReference>
<feature type="binding site" evidence="8">
    <location>
        <begin position="10"/>
        <end position="12"/>
    </location>
    <ligand>
        <name>GTP</name>
        <dbReference type="ChEBI" id="CHEBI:37565"/>
    </ligand>
</feature>
<dbReference type="AlphaFoldDB" id="A0A162KI94"/>
<dbReference type="EC" id="2.7.7.77" evidence="8"/>
<evidence type="ECO:0000256" key="4">
    <source>
        <dbReference type="ARBA" id="ARBA00022741"/>
    </source>
</evidence>
<evidence type="ECO:0000259" key="9">
    <source>
        <dbReference type="Pfam" id="PF12804"/>
    </source>
</evidence>
<dbReference type="InterPro" id="IPR013482">
    <property type="entry name" value="Molybde_CF_guanTrfase"/>
</dbReference>
<evidence type="ECO:0000313" key="11">
    <source>
        <dbReference type="Proteomes" id="UP000077407"/>
    </source>
</evidence>
<comment type="caution">
    <text evidence="10">The sequence shown here is derived from an EMBL/GenBank/DDBJ whole genome shotgun (WGS) entry which is preliminary data.</text>
</comment>
<sequence>MKEKYTAAILCGGKSSRMGFDKSKIKMGDKLLIELTAEKLENIFDEVFFVAENKYKFGNIKYTVVEDLKKEYGPAGGIFTGLNYSSSPYTFFIACDMPCVNLEYIKYMMNFTKEKKFHVIMAHNGKDIEPLYSFYSKDLVPYFKRGIDAGRLSIRKIIEGTNIKYIPETIKEKYDNSLSMFTNFNYKSDLDNIYGKYTQD</sequence>
<evidence type="ECO:0000256" key="3">
    <source>
        <dbReference type="ARBA" id="ARBA00022723"/>
    </source>
</evidence>
<evidence type="ECO:0000256" key="6">
    <source>
        <dbReference type="ARBA" id="ARBA00023134"/>
    </source>
</evidence>
<keyword evidence="3 8" id="KW-0479">Metal-binding</keyword>
<accession>A0A162KI94</accession>
<keyword evidence="4 8" id="KW-0547">Nucleotide-binding</keyword>
<dbReference type="GO" id="GO:0006777">
    <property type="term" value="P:Mo-molybdopterin cofactor biosynthetic process"/>
    <property type="evidence" value="ECO:0007669"/>
    <property type="project" value="UniProtKB-KW"/>
</dbReference>
<dbReference type="HAMAP" id="MF_00316">
    <property type="entry name" value="MobA"/>
    <property type="match status" value="1"/>
</dbReference>
<comment type="domain">
    <text evidence="8">The N-terminal domain determines nucleotide recognition and specific binding, while the C-terminal domain determines the specific binding to the target protein.</text>
</comment>
<dbReference type="CDD" id="cd02503">
    <property type="entry name" value="MobA"/>
    <property type="match status" value="1"/>
</dbReference>
<dbReference type="SUPFAM" id="SSF53448">
    <property type="entry name" value="Nucleotide-diphospho-sugar transferases"/>
    <property type="match status" value="1"/>
</dbReference>
<evidence type="ECO:0000313" key="10">
    <source>
        <dbReference type="EMBL" id="OAA82822.1"/>
    </source>
</evidence>
<feature type="binding site" evidence="8">
    <location>
        <position position="22"/>
    </location>
    <ligand>
        <name>GTP</name>
        <dbReference type="ChEBI" id="CHEBI:37565"/>
    </ligand>
</feature>
<dbReference type="EMBL" id="LITT01000064">
    <property type="protein sequence ID" value="OAA82822.1"/>
    <property type="molecule type" value="Genomic_DNA"/>
</dbReference>
<evidence type="ECO:0000256" key="7">
    <source>
        <dbReference type="ARBA" id="ARBA00023150"/>
    </source>
</evidence>
<dbReference type="InterPro" id="IPR025877">
    <property type="entry name" value="MobA-like_NTP_Trfase"/>
</dbReference>
<evidence type="ECO:0000256" key="8">
    <source>
        <dbReference type="HAMAP-Rule" id="MF_00316"/>
    </source>
</evidence>
<feature type="binding site" evidence="8">
    <location>
        <position position="67"/>
    </location>
    <ligand>
        <name>GTP</name>
        <dbReference type="ChEBI" id="CHEBI:37565"/>
    </ligand>
</feature>
<comment type="subcellular location">
    <subcellularLocation>
        <location evidence="8">Cytoplasm</location>
    </subcellularLocation>
</comment>
<comment type="catalytic activity">
    <reaction evidence="8">
        <text>Mo-molybdopterin + GTP + H(+) = Mo-molybdopterin guanine dinucleotide + diphosphate</text>
        <dbReference type="Rhea" id="RHEA:34243"/>
        <dbReference type="ChEBI" id="CHEBI:15378"/>
        <dbReference type="ChEBI" id="CHEBI:33019"/>
        <dbReference type="ChEBI" id="CHEBI:37565"/>
        <dbReference type="ChEBI" id="CHEBI:71302"/>
        <dbReference type="ChEBI" id="CHEBI:71310"/>
        <dbReference type="EC" id="2.7.7.77"/>
    </reaction>
</comment>
<keyword evidence="1 8" id="KW-0963">Cytoplasm</keyword>
<gene>
    <name evidence="8 10" type="primary">mobA</name>
    <name evidence="10" type="ORF">WY13_03890</name>
</gene>
<protein>
    <recommendedName>
        <fullName evidence="8">Probable molybdenum cofactor guanylyltransferase</fullName>
        <shortName evidence="8">MoCo guanylyltransferase</shortName>
        <ecNumber evidence="8">2.7.7.77</ecNumber>
    </recommendedName>
    <alternativeName>
        <fullName evidence="8">GTP:molybdopterin guanylyltransferase</fullName>
    </alternativeName>
    <alternativeName>
        <fullName evidence="8">Mo-MPT guanylyltransferase</fullName>
    </alternativeName>
    <alternativeName>
        <fullName evidence="8">Molybdopterin guanylyltransferase</fullName>
    </alternativeName>
    <alternativeName>
        <fullName evidence="8">Molybdopterin-guanine dinucleotide synthase</fullName>
        <shortName evidence="8">MGD synthase</shortName>
    </alternativeName>
</protein>
<dbReference type="Gene3D" id="3.90.550.10">
    <property type="entry name" value="Spore Coat Polysaccharide Biosynthesis Protein SpsA, Chain A"/>
    <property type="match status" value="1"/>
</dbReference>
<comment type="similarity">
    <text evidence="8">Belongs to the MobA family.</text>
</comment>
<proteinExistence type="inferred from homology"/>
<organism evidence="10 11">
    <name type="scientific">Clostridium ljungdahlii</name>
    <dbReference type="NCBI Taxonomy" id="1538"/>
    <lineage>
        <taxon>Bacteria</taxon>
        <taxon>Bacillati</taxon>
        <taxon>Bacillota</taxon>
        <taxon>Clostridia</taxon>
        <taxon>Eubacteriales</taxon>
        <taxon>Clostridiaceae</taxon>
        <taxon>Clostridium</taxon>
    </lineage>
</organism>
<feature type="binding site" evidence="8">
    <location>
        <position position="96"/>
    </location>
    <ligand>
        <name>GTP</name>
        <dbReference type="ChEBI" id="CHEBI:37565"/>
    </ligand>
</feature>